<organism evidence="1 2">
    <name type="scientific">Psylliodes chrysocephalus</name>
    <dbReference type="NCBI Taxonomy" id="3402493"/>
    <lineage>
        <taxon>Eukaryota</taxon>
        <taxon>Metazoa</taxon>
        <taxon>Ecdysozoa</taxon>
        <taxon>Arthropoda</taxon>
        <taxon>Hexapoda</taxon>
        <taxon>Insecta</taxon>
        <taxon>Pterygota</taxon>
        <taxon>Neoptera</taxon>
        <taxon>Endopterygota</taxon>
        <taxon>Coleoptera</taxon>
        <taxon>Polyphaga</taxon>
        <taxon>Cucujiformia</taxon>
        <taxon>Chrysomeloidea</taxon>
        <taxon>Chrysomelidae</taxon>
        <taxon>Galerucinae</taxon>
        <taxon>Alticini</taxon>
        <taxon>Psylliodes</taxon>
    </lineage>
</organism>
<reference evidence="1" key="1">
    <citation type="submission" date="2022-01" db="EMBL/GenBank/DDBJ databases">
        <authorList>
            <person name="King R."/>
        </authorList>
    </citation>
    <scope>NUCLEOTIDE SEQUENCE</scope>
</reference>
<keyword evidence="2" id="KW-1185">Reference proteome</keyword>
<dbReference type="EMBL" id="OV651814">
    <property type="protein sequence ID" value="CAH1106667.1"/>
    <property type="molecule type" value="Genomic_DNA"/>
</dbReference>
<dbReference type="AlphaFoldDB" id="A0A9P0CXU4"/>
<proteinExistence type="predicted"/>
<sequence length="223" mass="26079">MHPGNETYRTIFITYFNIPFGYSGTDTCTTCDEYLAKMKCLEHENEKLDQTKKEDITAKIKQLTTSHDLHLCKAKSFYSIKKQSKLSSRKSNVTESICIDFGKHFPIPKITTNNVYYKRQLSNYLFNVHVLSDSRSVFYVYQETIAKKGSDSCGGQNKNYTFFRYLYYLVHQQKRFDCVRVTFPIKGHSYMENDKNMGIIARVETVKELCDLVQCSRKNLRPL</sequence>
<gene>
    <name evidence="1" type="ORF">PSYICH_LOCUS7194</name>
</gene>
<dbReference type="Proteomes" id="UP001153636">
    <property type="component" value="Chromosome 2"/>
</dbReference>
<dbReference type="OrthoDB" id="6755725at2759"/>
<dbReference type="PANTHER" id="PTHR10773:SF19">
    <property type="match status" value="1"/>
</dbReference>
<evidence type="ECO:0000313" key="2">
    <source>
        <dbReference type="Proteomes" id="UP001153636"/>
    </source>
</evidence>
<protein>
    <submittedName>
        <fullName evidence="1">Uncharacterized protein</fullName>
    </submittedName>
</protein>
<accession>A0A9P0CXU4</accession>
<name>A0A9P0CXU4_9CUCU</name>
<dbReference type="PANTHER" id="PTHR10773">
    <property type="entry name" value="DNA-DIRECTED RNA POLYMERASES I, II, AND III SUBUNIT RPABC2"/>
    <property type="match status" value="1"/>
</dbReference>
<evidence type="ECO:0000313" key="1">
    <source>
        <dbReference type="EMBL" id="CAH1106667.1"/>
    </source>
</evidence>